<feature type="transmembrane region" description="Helical" evidence="1">
    <location>
        <begin position="125"/>
        <end position="145"/>
    </location>
</feature>
<dbReference type="EMBL" id="AOIJ01000038">
    <property type="protein sequence ID" value="ELY82311.1"/>
    <property type="molecule type" value="Genomic_DNA"/>
</dbReference>
<dbReference type="AlphaFoldDB" id="L9Z8L3"/>
<feature type="transmembrane region" description="Helical" evidence="1">
    <location>
        <begin position="6"/>
        <end position="23"/>
    </location>
</feature>
<dbReference type="Pfam" id="PF04307">
    <property type="entry name" value="YdjM"/>
    <property type="match status" value="1"/>
</dbReference>
<accession>L9Z8L3</accession>
<dbReference type="PATRIC" id="fig|1230459.4.peg.997"/>
<sequence>MVSKTMVATGVHILLSLALILVLRRPGRPEPYLVGALAAAVPDSDTFVFRPLVNSGYVEGVLWSHRGLTHSLLGGIVVVALLSSVGPWRPAAIGFGSHVGFDFLSGGVRLLAPLDRTLYGLSFDWLLLNALTSAVAVTVILGGLLGRKYGLETRTGSYTAKPILEWFR</sequence>
<dbReference type="Proteomes" id="UP000011592">
    <property type="component" value="Unassembled WGS sequence"/>
</dbReference>
<protein>
    <submittedName>
        <fullName evidence="2">Membrane-bound metal-dependent hydrolase</fullName>
    </submittedName>
</protein>
<comment type="caution">
    <text evidence="2">The sequence shown here is derived from an EMBL/GenBank/DDBJ whole genome shotgun (WGS) entry which is preliminary data.</text>
</comment>
<organism evidence="2 3">
    <name type="scientific">Natrinema gari JCM 14663</name>
    <dbReference type="NCBI Taxonomy" id="1230459"/>
    <lineage>
        <taxon>Archaea</taxon>
        <taxon>Methanobacteriati</taxon>
        <taxon>Methanobacteriota</taxon>
        <taxon>Stenosarchaea group</taxon>
        <taxon>Halobacteria</taxon>
        <taxon>Halobacteriales</taxon>
        <taxon>Natrialbaceae</taxon>
        <taxon>Natrinema</taxon>
    </lineage>
</organism>
<dbReference type="GO" id="GO:0016787">
    <property type="term" value="F:hydrolase activity"/>
    <property type="evidence" value="ECO:0007669"/>
    <property type="project" value="UniProtKB-KW"/>
</dbReference>
<keyword evidence="1" id="KW-1133">Transmembrane helix</keyword>
<keyword evidence="2" id="KW-0378">Hydrolase</keyword>
<gene>
    <name evidence="2" type="ORF">C486_04980</name>
</gene>
<evidence type="ECO:0000256" key="1">
    <source>
        <dbReference type="SAM" id="Phobius"/>
    </source>
</evidence>
<proteinExistence type="predicted"/>
<keyword evidence="1" id="KW-0472">Membrane</keyword>
<evidence type="ECO:0000313" key="2">
    <source>
        <dbReference type="EMBL" id="ELY82311.1"/>
    </source>
</evidence>
<dbReference type="InterPro" id="IPR007404">
    <property type="entry name" value="YdjM-like"/>
</dbReference>
<reference evidence="2 3" key="1">
    <citation type="journal article" date="2014" name="PLoS Genet.">
        <title>Phylogenetically driven sequencing of extremely halophilic archaea reveals strategies for static and dynamic osmo-response.</title>
        <authorList>
            <person name="Becker E.A."/>
            <person name="Seitzer P.M."/>
            <person name="Tritt A."/>
            <person name="Larsen D."/>
            <person name="Krusor M."/>
            <person name="Yao A.I."/>
            <person name="Wu D."/>
            <person name="Madern D."/>
            <person name="Eisen J.A."/>
            <person name="Darling A.E."/>
            <person name="Facciotti M.T."/>
        </authorList>
    </citation>
    <scope>NUCLEOTIDE SEQUENCE [LARGE SCALE GENOMIC DNA]</scope>
    <source>
        <strain evidence="2 3">JCM 14663</strain>
    </source>
</reference>
<keyword evidence="1" id="KW-0812">Transmembrane</keyword>
<keyword evidence="3" id="KW-1185">Reference proteome</keyword>
<evidence type="ECO:0000313" key="3">
    <source>
        <dbReference type="Proteomes" id="UP000011592"/>
    </source>
</evidence>
<name>L9Z8L3_9EURY</name>
<feature type="transmembrane region" description="Helical" evidence="1">
    <location>
        <begin position="71"/>
        <end position="88"/>
    </location>
</feature>